<proteinExistence type="inferred from homology"/>
<evidence type="ECO:0000256" key="2">
    <source>
        <dbReference type="ARBA" id="ARBA00023056"/>
    </source>
</evidence>
<feature type="domain" description="Nucleotidyl transferase" evidence="3">
    <location>
        <begin position="19"/>
        <end position="264"/>
    </location>
</feature>
<comment type="similarity">
    <text evidence="1">Belongs to the bacterial/plant glucose-1-phosphate adenylyltransferase family.</text>
</comment>
<dbReference type="InterPro" id="IPR029044">
    <property type="entry name" value="Nucleotide-diphossugar_trans"/>
</dbReference>
<evidence type="ECO:0000313" key="5">
    <source>
        <dbReference type="EMBL" id="SDG02002.1"/>
    </source>
</evidence>
<dbReference type="Gene3D" id="3.90.550.10">
    <property type="entry name" value="Spore Coat Polysaccharide Biosynthesis Protein SpsA, Chain A"/>
    <property type="match status" value="1"/>
</dbReference>
<evidence type="ECO:0000313" key="6">
    <source>
        <dbReference type="Proteomes" id="UP000199708"/>
    </source>
</evidence>
<evidence type="ECO:0000256" key="1">
    <source>
        <dbReference type="ARBA" id="ARBA00010443"/>
    </source>
</evidence>
<dbReference type="OrthoDB" id="9801810at2"/>
<gene>
    <name evidence="5" type="ORF">SAMN05421791_102219</name>
</gene>
<sequence>MVQRKTCAILNLTEDNQPLYPLTFNRPIAALPFASRYRIIDFILSSLSYAQVQSVAMFIGESGRSLYDHIRSGGSWNLDSRIRGGIFTFSQQNWKARYHHENDHEGYYYNHRIFLERSKAEYVFVSGSKIIANLNINDLRQSHITSGKDVTLVYKNVISSTIGMNHPNERIVAFDEEKNIVDLLPNSEKPAAASVSSSLDMYFLSVDILLDLINRAEKEEQYLEIDDLIQFYLLDFSIHPYEYRGYTANINSIEAYYQANMDMLNHLSFAALFHTDQPVRTKSKNGIPTYYHERSYVRNAILATGTTVYGEVIDSLINRRVQIGENASVRNSIIQQGVVIGEGATVEYAILDKNVVVKPGTVIRGRPDHLIVRAKNEVVDARVD</sequence>
<dbReference type="Pfam" id="PF24894">
    <property type="entry name" value="Hexapep_GlmU"/>
    <property type="match status" value="1"/>
</dbReference>
<keyword evidence="6" id="KW-1185">Reference proteome</keyword>
<reference evidence="5 6" key="1">
    <citation type="submission" date="2016-10" db="EMBL/GenBank/DDBJ databases">
        <authorList>
            <person name="de Groot N.N."/>
        </authorList>
    </citation>
    <scope>NUCLEOTIDE SEQUENCE [LARGE SCALE GENOMIC DNA]</scope>
    <source>
        <strain evidence="5 6">ATCC BAA-466</strain>
    </source>
</reference>
<dbReference type="NCBIfam" id="TIGR02092">
    <property type="entry name" value="glgD"/>
    <property type="match status" value="1"/>
</dbReference>
<name>A0A1G7QU06_9LACT</name>
<accession>A0A1G7QU06</accession>
<dbReference type="RefSeq" id="WP_090289301.1">
    <property type="nucleotide sequence ID" value="NZ_FNCK01000002.1"/>
</dbReference>
<organism evidence="5 6">
    <name type="scientific">Facklamia miroungae</name>
    <dbReference type="NCBI Taxonomy" id="120956"/>
    <lineage>
        <taxon>Bacteria</taxon>
        <taxon>Bacillati</taxon>
        <taxon>Bacillota</taxon>
        <taxon>Bacilli</taxon>
        <taxon>Lactobacillales</taxon>
        <taxon>Aerococcaceae</taxon>
        <taxon>Facklamia</taxon>
    </lineage>
</organism>
<dbReference type="InterPro" id="IPR056818">
    <property type="entry name" value="GlmU/GlgC-like_hexapep"/>
</dbReference>
<dbReference type="Gene3D" id="2.160.10.10">
    <property type="entry name" value="Hexapeptide repeat proteins"/>
    <property type="match status" value="1"/>
</dbReference>
<dbReference type="CDD" id="cd04651">
    <property type="entry name" value="LbH_G1P_AT_C"/>
    <property type="match status" value="1"/>
</dbReference>
<protein>
    <submittedName>
        <fullName evidence="5">Glucose-1-phosphate adenylyltransferase</fullName>
    </submittedName>
</protein>
<keyword evidence="5" id="KW-0548">Nucleotidyltransferase</keyword>
<dbReference type="GO" id="GO:0005978">
    <property type="term" value="P:glycogen biosynthetic process"/>
    <property type="evidence" value="ECO:0007669"/>
    <property type="project" value="UniProtKB-KW"/>
</dbReference>
<evidence type="ECO:0000259" key="3">
    <source>
        <dbReference type="Pfam" id="PF00483"/>
    </source>
</evidence>
<dbReference type="STRING" id="120956.SAMN05421791_102219"/>
<dbReference type="SUPFAM" id="SSF51161">
    <property type="entry name" value="Trimeric LpxA-like enzymes"/>
    <property type="match status" value="1"/>
</dbReference>
<feature type="domain" description="Glucose-1-phosphate adenylyltransferase/Bifunctional protein GlmU-like C-terminal hexapeptide" evidence="4">
    <location>
        <begin position="293"/>
        <end position="363"/>
    </location>
</feature>
<dbReference type="AlphaFoldDB" id="A0A1G7QU06"/>
<dbReference type="InterPro" id="IPR005835">
    <property type="entry name" value="NTP_transferase_dom"/>
</dbReference>
<keyword evidence="2" id="KW-0320">Glycogen biosynthesis</keyword>
<dbReference type="Proteomes" id="UP000199708">
    <property type="component" value="Unassembled WGS sequence"/>
</dbReference>
<dbReference type="EMBL" id="FNCK01000002">
    <property type="protein sequence ID" value="SDG02002.1"/>
    <property type="molecule type" value="Genomic_DNA"/>
</dbReference>
<dbReference type="SUPFAM" id="SSF53448">
    <property type="entry name" value="Nucleotide-diphospho-sugar transferases"/>
    <property type="match status" value="1"/>
</dbReference>
<dbReference type="PANTHER" id="PTHR43523:SF6">
    <property type="entry name" value="GLYCOGEN BIOSYNTHESIS PROTEIN GLGD"/>
    <property type="match status" value="1"/>
</dbReference>
<dbReference type="Pfam" id="PF00483">
    <property type="entry name" value="NTP_transferase"/>
    <property type="match status" value="1"/>
</dbReference>
<dbReference type="InterPro" id="IPR011004">
    <property type="entry name" value="Trimer_LpxA-like_sf"/>
</dbReference>
<evidence type="ECO:0000259" key="4">
    <source>
        <dbReference type="Pfam" id="PF24894"/>
    </source>
</evidence>
<keyword evidence="5" id="KW-0808">Transferase</keyword>
<dbReference type="InterPro" id="IPR011831">
    <property type="entry name" value="ADP-Glc_PPase"/>
</dbReference>
<dbReference type="GO" id="GO:0008878">
    <property type="term" value="F:glucose-1-phosphate adenylyltransferase activity"/>
    <property type="evidence" value="ECO:0007669"/>
    <property type="project" value="InterPro"/>
</dbReference>
<dbReference type="InterPro" id="IPR011832">
    <property type="entry name" value="GlgDAde_trans"/>
</dbReference>
<dbReference type="PANTHER" id="PTHR43523">
    <property type="entry name" value="GLUCOSE-1-PHOSPHATE ADENYLYLTRANSFERASE-RELATED"/>
    <property type="match status" value="1"/>
</dbReference>